<feature type="chain" id="PRO_5011618251" evidence="1">
    <location>
        <begin position="20"/>
        <end position="220"/>
    </location>
</feature>
<dbReference type="RefSeq" id="WP_092100173.1">
    <property type="nucleotide sequence ID" value="NZ_FOOT01000002.1"/>
</dbReference>
<evidence type="ECO:0000313" key="4">
    <source>
        <dbReference type="Proteomes" id="UP000198724"/>
    </source>
</evidence>
<dbReference type="OrthoDB" id="977141at2"/>
<keyword evidence="1" id="KW-0732">Signal</keyword>
<dbReference type="Proteomes" id="UP000198724">
    <property type="component" value="Unassembled WGS sequence"/>
</dbReference>
<feature type="domain" description="Outer membrane protein beta-barrel" evidence="2">
    <location>
        <begin position="19"/>
        <end position="191"/>
    </location>
</feature>
<name>A0A1I2SG65_9BACT</name>
<reference evidence="4" key="1">
    <citation type="submission" date="2016-10" db="EMBL/GenBank/DDBJ databases">
        <authorList>
            <person name="Varghese N."/>
            <person name="Submissions S."/>
        </authorList>
    </citation>
    <scope>NUCLEOTIDE SEQUENCE [LARGE SCALE GENOMIC DNA]</scope>
    <source>
        <strain evidence="4">LP51</strain>
    </source>
</reference>
<proteinExistence type="predicted"/>
<feature type="signal peptide" evidence="1">
    <location>
        <begin position="1"/>
        <end position="19"/>
    </location>
</feature>
<gene>
    <name evidence="3" type="ORF">SAMN05421739_102703</name>
</gene>
<sequence>MKKAIVILLLTVAAFPAYAQKDFTPELSVGIKGGVSYSRFNFEPAKDQEFLQGYTGGIIVKHVAHRRVGVQMEVNYVQKGWTERLRPGVSYTRSLDYVEVPLLTHVTIGNRNTRLIVNLGPYASYLISGGEAGSKPEVVEGEEEPDTGYQFRSVDNTFQYGLGVGLGMVQKTSFGSFQLEARLQHSLHDIFSRASDALSSKNQNASLTLGYLIDFDLKKK</sequence>
<organism evidence="3 4">
    <name type="scientific">Pontibacter chinhatensis</name>
    <dbReference type="NCBI Taxonomy" id="1436961"/>
    <lineage>
        <taxon>Bacteria</taxon>
        <taxon>Pseudomonadati</taxon>
        <taxon>Bacteroidota</taxon>
        <taxon>Cytophagia</taxon>
        <taxon>Cytophagales</taxon>
        <taxon>Hymenobacteraceae</taxon>
        <taxon>Pontibacter</taxon>
    </lineage>
</organism>
<evidence type="ECO:0000256" key="1">
    <source>
        <dbReference type="SAM" id="SignalP"/>
    </source>
</evidence>
<dbReference type="AlphaFoldDB" id="A0A1I2SG65"/>
<dbReference type="Pfam" id="PF13568">
    <property type="entry name" value="OMP_b-brl_2"/>
    <property type="match status" value="1"/>
</dbReference>
<protein>
    <submittedName>
        <fullName evidence="3">Outer membrane protein beta-barrel domain-containing protein</fullName>
    </submittedName>
</protein>
<dbReference type="STRING" id="1436961.SAMN05421739_102703"/>
<dbReference type="EMBL" id="FOOT01000002">
    <property type="protein sequence ID" value="SFG49897.1"/>
    <property type="molecule type" value="Genomic_DNA"/>
</dbReference>
<evidence type="ECO:0000313" key="3">
    <source>
        <dbReference type="EMBL" id="SFG49897.1"/>
    </source>
</evidence>
<accession>A0A1I2SG65</accession>
<evidence type="ECO:0000259" key="2">
    <source>
        <dbReference type="Pfam" id="PF13568"/>
    </source>
</evidence>
<keyword evidence="4" id="KW-1185">Reference proteome</keyword>
<dbReference type="InterPro" id="IPR025665">
    <property type="entry name" value="Beta-barrel_OMP_2"/>
</dbReference>